<evidence type="ECO:0000313" key="2">
    <source>
        <dbReference type="EMBL" id="CRK45058.1"/>
    </source>
</evidence>
<evidence type="ECO:0000313" key="3">
    <source>
        <dbReference type="Proteomes" id="UP000045706"/>
    </source>
</evidence>
<feature type="region of interest" description="Disordered" evidence="1">
    <location>
        <begin position="288"/>
        <end position="321"/>
    </location>
</feature>
<feature type="compositionally biased region" description="Low complexity" evidence="1">
    <location>
        <begin position="305"/>
        <end position="320"/>
    </location>
</feature>
<gene>
    <name evidence="2" type="ORF">BN1723_006428</name>
</gene>
<protein>
    <submittedName>
        <fullName evidence="2">Uncharacterized protein</fullName>
    </submittedName>
</protein>
<organism evidence="2 3">
    <name type="scientific">Verticillium longisporum</name>
    <name type="common">Verticillium dahliae var. longisporum</name>
    <dbReference type="NCBI Taxonomy" id="100787"/>
    <lineage>
        <taxon>Eukaryota</taxon>
        <taxon>Fungi</taxon>
        <taxon>Dikarya</taxon>
        <taxon>Ascomycota</taxon>
        <taxon>Pezizomycotina</taxon>
        <taxon>Sordariomycetes</taxon>
        <taxon>Hypocreomycetidae</taxon>
        <taxon>Glomerellales</taxon>
        <taxon>Plectosphaerellaceae</taxon>
        <taxon>Verticillium</taxon>
    </lineage>
</organism>
<feature type="region of interest" description="Disordered" evidence="1">
    <location>
        <begin position="878"/>
        <end position="1001"/>
    </location>
</feature>
<feature type="compositionally biased region" description="Polar residues" evidence="1">
    <location>
        <begin position="669"/>
        <end position="679"/>
    </location>
</feature>
<feature type="compositionally biased region" description="Polar residues" evidence="1">
    <location>
        <begin position="289"/>
        <end position="304"/>
    </location>
</feature>
<dbReference type="EMBL" id="CVQI01034495">
    <property type="protein sequence ID" value="CRK45058.1"/>
    <property type="molecule type" value="Genomic_DNA"/>
</dbReference>
<feature type="region of interest" description="Disordered" evidence="1">
    <location>
        <begin position="832"/>
        <end position="866"/>
    </location>
</feature>
<sequence length="1310" mass="144535">MAKFMGHLAKKEHPDCSRPWPQAMYLPYLSKVLTLGSWHGFCCSVIKEPWLLVDNVNYTHLVKSHQRASAVPDLMRKSKVLSQSGRERDHVIRGSYNGSQRWTPLYPICDISGSSCASRNRRRCETWQLRLFIECKTYGRSFCNMLPGARCLASLLLLGHFVRLHRLRLALHTKCPLYRLLCLRLPRFIYTGMASRAASLVPIASSSNGIRRSLPQTSHHTEDLLAVLIGSSFSGPRQHVVMKNSGARFSARRLAQKFSSNSPLPNAIPVPVLPLPVKVSDTRLCESWTPDNTARMQPSLQQGTAASLRSLGAASSNSSLMPNHESIEVGQLVVENSNSDVDPADAPTSGKKSNSPLDLVRTKFHRNKSHHSSRTGPRAGLGASEEEMARRAELKRIMHKRIQEELKSEEEQPEPSTGSASAVKYSTTPIDFPGGGPPDEQSNAVDEPIKDERDKEYDLSRRRSSCPQSSLFSTPGGLATLVVLRERNSLPELPPSPGMRPVGHLDAQNALSSEPRCLLIHTGRPEQMADVHGSPNCHSSYHVDNSPEGNSALCTWLMTQGLSNHAHITGRAIESQLKLASEIEGTTTKVPQATALRYCSSLETPALTKGQTCQHLQHCQDDDTVNYSLPNKETSIARDVRCTDCTVGANIFDTSCPSKETVRLPTPEIPSTGSESRNATTSLHGLQLSPFRYGDSFLKGSDNLMLNGNESGFSLIVPTTTGSRRQTADVGSSLAVSETSSYRHQEAELKTIEQRFGDVLSKRGRPPLKHSKFREEFEETGPPVAITRSSFLLQKLHIPVLKRAKSSSKTDVQATPRSEAPAETLVVGLNRGSVRSPNQPLHSHEGTSTRTSTPHMYSTPTLEESTTDLWQRAVQLERESRKGTVRAAAVKKDRKKLASNSSVHLKVGRWRGVQRSKSLESTNASDANVPNPQHSSAGYDPDRQKQPASPSCLGTKLPGRVMHDEQKRYQPHHESEGRGERVLQNPNIGIPPPEAWSRWPSQTRKERTAAAGYSDAIMTDLQLGSRSFSGKFGKAVKTGLEKLLPPKSGPLDEAGRSLSGHVAFAGKRLEYPELEILPTEGGYKELKALEQGIGIVKNRHLEFPATAMATDMRKRSMSHTIPILVRAAEQERHDCIEEDDSVSEAILTAADAPQPRGTQARPVTPAQLISRPMRESIMVTDDYFATPLTSRRFTRRTRDSTLTTGTIERYVTPRSHMSRSPSLRSPSSMSMMSSSTVVRRCKSAAEPAPSQTNLSTCEGRFIIQPDMLKSTQEFQDELDRRLDMEKGETFATARTSIEEGCSEHTLPPLH</sequence>
<feature type="region of interest" description="Disordered" evidence="1">
    <location>
        <begin position="404"/>
        <end position="472"/>
    </location>
</feature>
<accession>A0A0G4NF55</accession>
<feature type="compositionally biased region" description="Polar residues" evidence="1">
    <location>
        <begin position="848"/>
        <end position="866"/>
    </location>
</feature>
<evidence type="ECO:0000256" key="1">
    <source>
        <dbReference type="SAM" id="MobiDB-lite"/>
    </source>
</evidence>
<feature type="compositionally biased region" description="Basic and acidic residues" evidence="1">
    <location>
        <begin position="447"/>
        <end position="461"/>
    </location>
</feature>
<name>A0A0G4NF55_VERLO</name>
<feature type="compositionally biased region" description="Basic and acidic residues" evidence="1">
    <location>
        <begin position="961"/>
        <end position="981"/>
    </location>
</feature>
<feature type="region of interest" description="Disordered" evidence="1">
    <location>
        <begin position="660"/>
        <end position="679"/>
    </location>
</feature>
<feature type="compositionally biased region" description="Polar residues" evidence="1">
    <location>
        <begin position="915"/>
        <end position="936"/>
    </location>
</feature>
<reference evidence="3" key="1">
    <citation type="submission" date="2015-05" db="EMBL/GenBank/DDBJ databases">
        <authorList>
            <person name="Fogelqvist Johan"/>
        </authorList>
    </citation>
    <scope>NUCLEOTIDE SEQUENCE [LARGE SCALE GENOMIC DNA]</scope>
</reference>
<feature type="region of interest" description="Disordered" evidence="1">
    <location>
        <begin position="338"/>
        <end position="388"/>
    </location>
</feature>
<dbReference type="Proteomes" id="UP000045706">
    <property type="component" value="Unassembled WGS sequence"/>
</dbReference>
<proteinExistence type="predicted"/>
<feature type="compositionally biased region" description="Basic residues" evidence="1">
    <location>
        <begin position="362"/>
        <end position="373"/>
    </location>
</feature>
<feature type="compositionally biased region" description="Polar residues" evidence="1">
    <location>
        <begin position="417"/>
        <end position="429"/>
    </location>
</feature>